<proteinExistence type="predicted"/>
<dbReference type="AlphaFoldDB" id="A0A3M2HJT2"/>
<dbReference type="OrthoDB" id="7068110at2"/>
<dbReference type="Pfam" id="PF22302">
    <property type="entry name" value="DUF6968"/>
    <property type="match status" value="1"/>
</dbReference>
<keyword evidence="3" id="KW-1185">Reference proteome</keyword>
<sequence length="122" mass="13598">MNTLPPVPNTFTHVVASRTFESSNPTNPRYLLLEIGLPIQDVVTASGNDWRCPIRVTETELESVVSVCGVDSFQALHQAFRWVTAEVQKREHDTGLQLLFLGMPYDPETHLPKTATPKPDPS</sequence>
<feature type="domain" description="DUF6968" evidence="1">
    <location>
        <begin position="16"/>
        <end position="102"/>
    </location>
</feature>
<evidence type="ECO:0000259" key="1">
    <source>
        <dbReference type="Pfam" id="PF22302"/>
    </source>
</evidence>
<evidence type="ECO:0000313" key="2">
    <source>
        <dbReference type="EMBL" id="RMH87639.1"/>
    </source>
</evidence>
<dbReference type="RefSeq" id="WP_122168665.1">
    <property type="nucleotide sequence ID" value="NZ_CP180504.1"/>
</dbReference>
<comment type="caution">
    <text evidence="2">The sequence shown here is derived from an EMBL/GenBank/DDBJ whole genome shotgun (WGS) entry which is preliminary data.</text>
</comment>
<dbReference type="EMBL" id="RFFM01000009">
    <property type="protein sequence ID" value="RMH87639.1"/>
    <property type="molecule type" value="Genomic_DNA"/>
</dbReference>
<dbReference type="Proteomes" id="UP000269774">
    <property type="component" value="Unassembled WGS sequence"/>
</dbReference>
<accession>A0A3M2HJT2</accession>
<evidence type="ECO:0000313" key="3">
    <source>
        <dbReference type="Proteomes" id="UP000269774"/>
    </source>
</evidence>
<protein>
    <recommendedName>
        <fullName evidence="1">DUF6968 domain-containing protein</fullName>
    </recommendedName>
</protein>
<reference evidence="2 3" key="1">
    <citation type="submission" date="2018-10" db="EMBL/GenBank/DDBJ databases">
        <title>Pseudomonas zhaodongensis NEAU-ST5-21(T) genome.</title>
        <authorList>
            <person name="Peng J."/>
            <person name="Liu Z.-P."/>
        </authorList>
    </citation>
    <scope>NUCLEOTIDE SEQUENCE [LARGE SCALE GENOMIC DNA]</scope>
    <source>
        <strain evidence="2 3">NEAU-ST5-21</strain>
    </source>
</reference>
<organism evidence="2 3">
    <name type="scientific">Stutzerimonas zhaodongensis</name>
    <dbReference type="NCBI Taxonomy" id="1176257"/>
    <lineage>
        <taxon>Bacteria</taxon>
        <taxon>Pseudomonadati</taxon>
        <taxon>Pseudomonadota</taxon>
        <taxon>Gammaproteobacteria</taxon>
        <taxon>Pseudomonadales</taxon>
        <taxon>Pseudomonadaceae</taxon>
        <taxon>Stutzerimonas</taxon>
    </lineage>
</organism>
<dbReference type="InterPro" id="IPR054241">
    <property type="entry name" value="DUF6968"/>
</dbReference>
<gene>
    <name evidence="2" type="ORF">EA797_20515</name>
</gene>
<name>A0A3M2HJT2_9GAMM</name>